<dbReference type="InterPro" id="IPR035979">
    <property type="entry name" value="RBD_domain_sf"/>
</dbReference>
<evidence type="ECO:0000256" key="1">
    <source>
        <dbReference type="ARBA" id="ARBA00022884"/>
    </source>
</evidence>
<name>A0A644YCJ9_9ZZZZ</name>
<reference evidence="4" key="1">
    <citation type="submission" date="2019-08" db="EMBL/GenBank/DDBJ databases">
        <authorList>
            <person name="Kucharzyk K."/>
            <person name="Murdoch R.W."/>
            <person name="Higgins S."/>
            <person name="Loffler F."/>
        </authorList>
    </citation>
    <scope>NUCLEOTIDE SEQUENCE</scope>
</reference>
<gene>
    <name evidence="4" type="ORF">SDC9_72166</name>
</gene>
<dbReference type="PANTHER" id="PTHR48027">
    <property type="entry name" value="HETEROGENEOUS NUCLEAR RIBONUCLEOPROTEIN 87F-RELATED"/>
    <property type="match status" value="1"/>
</dbReference>
<dbReference type="AlphaFoldDB" id="A0A644YCJ9"/>
<dbReference type="InterPro" id="IPR052462">
    <property type="entry name" value="SLIRP/GR-RBP-like"/>
</dbReference>
<dbReference type="InterPro" id="IPR048289">
    <property type="entry name" value="RRM2_NsCP33-like"/>
</dbReference>
<evidence type="ECO:0000256" key="2">
    <source>
        <dbReference type="SAM" id="MobiDB-lite"/>
    </source>
</evidence>
<dbReference type="GO" id="GO:0003723">
    <property type="term" value="F:RNA binding"/>
    <property type="evidence" value="ECO:0007669"/>
    <property type="project" value="UniProtKB-KW"/>
</dbReference>
<evidence type="ECO:0000313" key="4">
    <source>
        <dbReference type="EMBL" id="MPM25668.1"/>
    </source>
</evidence>
<dbReference type="EMBL" id="VSSQ01004550">
    <property type="protein sequence ID" value="MPM25668.1"/>
    <property type="molecule type" value="Genomic_DNA"/>
</dbReference>
<feature type="region of interest" description="Disordered" evidence="2">
    <location>
        <begin position="78"/>
        <end position="107"/>
    </location>
</feature>
<sequence length="107" mass="12094">MNIFISNLSYAVNDADLRDLFAEYGEISSAKVIMDRESGRSRGFGFVEMPDETQAQKAINELNQVQYDGKVINVNVAKPREARNDRPRGNYEGGFNRRSNNGGGRRY</sequence>
<feature type="domain" description="RRM" evidence="3">
    <location>
        <begin position="1"/>
        <end position="79"/>
    </location>
</feature>
<proteinExistence type="predicted"/>
<evidence type="ECO:0000259" key="3">
    <source>
        <dbReference type="PROSITE" id="PS50102"/>
    </source>
</evidence>
<accession>A0A644YCJ9</accession>
<organism evidence="4">
    <name type="scientific">bioreactor metagenome</name>
    <dbReference type="NCBI Taxonomy" id="1076179"/>
    <lineage>
        <taxon>unclassified sequences</taxon>
        <taxon>metagenomes</taxon>
        <taxon>ecological metagenomes</taxon>
    </lineage>
</organism>
<dbReference type="PROSITE" id="PS50102">
    <property type="entry name" value="RRM"/>
    <property type="match status" value="1"/>
</dbReference>
<dbReference type="Gene3D" id="3.30.70.330">
    <property type="match status" value="1"/>
</dbReference>
<protein>
    <recommendedName>
        <fullName evidence="3">RRM domain-containing protein</fullName>
    </recommendedName>
</protein>
<keyword evidence="1" id="KW-0694">RNA-binding</keyword>
<dbReference type="SMART" id="SM00360">
    <property type="entry name" value="RRM"/>
    <property type="match status" value="1"/>
</dbReference>
<dbReference type="InterPro" id="IPR000504">
    <property type="entry name" value="RRM_dom"/>
</dbReference>
<dbReference type="InterPro" id="IPR012677">
    <property type="entry name" value="Nucleotide-bd_a/b_plait_sf"/>
</dbReference>
<dbReference type="Pfam" id="PF00076">
    <property type="entry name" value="RRM_1"/>
    <property type="match status" value="1"/>
</dbReference>
<dbReference type="SUPFAM" id="SSF54928">
    <property type="entry name" value="RNA-binding domain, RBD"/>
    <property type="match status" value="1"/>
</dbReference>
<dbReference type="FunFam" id="3.30.70.330:FF:000381">
    <property type="entry name" value="RNA-binding proteins (RRM domain)"/>
    <property type="match status" value="1"/>
</dbReference>
<comment type="caution">
    <text evidence="4">The sequence shown here is derived from an EMBL/GenBank/DDBJ whole genome shotgun (WGS) entry which is preliminary data.</text>
</comment>
<feature type="compositionally biased region" description="Basic and acidic residues" evidence="2">
    <location>
        <begin position="78"/>
        <end position="89"/>
    </location>
</feature>
<dbReference type="CDD" id="cd21608">
    <property type="entry name" value="RRM2_NsCP33_like"/>
    <property type="match status" value="1"/>
</dbReference>